<name>A0AAE4EV60_9EURY</name>
<dbReference type="GO" id="GO:0005524">
    <property type="term" value="F:ATP binding"/>
    <property type="evidence" value="ECO:0007669"/>
    <property type="project" value="InterPro"/>
</dbReference>
<feature type="region of interest" description="Disordered" evidence="1">
    <location>
        <begin position="172"/>
        <end position="203"/>
    </location>
</feature>
<protein>
    <recommendedName>
        <fullName evidence="2">Protein kinase domain-containing protein</fullName>
    </recommendedName>
</protein>
<evidence type="ECO:0000313" key="4">
    <source>
        <dbReference type="Proteomes" id="UP001253439"/>
    </source>
</evidence>
<proteinExistence type="predicted"/>
<feature type="compositionally biased region" description="Acidic residues" evidence="1">
    <location>
        <begin position="180"/>
        <end position="197"/>
    </location>
</feature>
<dbReference type="AlphaFoldDB" id="A0AAE4EV60"/>
<dbReference type="PROSITE" id="PS50011">
    <property type="entry name" value="PROTEIN_KINASE_DOM"/>
    <property type="match status" value="1"/>
</dbReference>
<gene>
    <name evidence="3" type="ORF">NDI54_01800</name>
</gene>
<feature type="region of interest" description="Disordered" evidence="1">
    <location>
        <begin position="1"/>
        <end position="25"/>
    </location>
</feature>
<dbReference type="RefSeq" id="WP_310894776.1">
    <property type="nucleotide sequence ID" value="NZ_JAMQOM010000001.1"/>
</dbReference>
<feature type="compositionally biased region" description="Polar residues" evidence="1">
    <location>
        <begin position="453"/>
        <end position="467"/>
    </location>
</feature>
<comment type="caution">
    <text evidence="3">The sequence shown here is derived from an EMBL/GenBank/DDBJ whole genome shotgun (WGS) entry which is preliminary data.</text>
</comment>
<sequence length="467" mass="51310">MTDNDSGSMRPPAQSGSSARPPCKPPLELIELDGEWVVREYHRNRNDASVFSTHNRRIDAMRAAKERMDANRHPCLLRWDASDIVGDIYWNELFECLQVKRSPMLDAWVVVPERDAVVFHVDDDLETACDTAKAIQRAFDFKRLDLQAGGETKQSTDHRFIRHDIAESGVRYRRDRLSEPSDESVSDDGDGTEDEPPPAEIGSMTTTSTLMAAIPDLTELDAIDTSGYVHRYRGAWTDGEVAHIALLDPDRGAEGRAVKQFMAAVKNWQTVAGLQSVSTIYEVGVSPSAWIAYRAGNGSVEQYCSSLSLDARLQVVDDVAVAAAAAARNDAYATAIRPDSVRIRSRDDRVRAALAGWGIERAVASAFDDTSATPYTAPEQLSGTIERTTPVYQLGAVAYRLLCERKPFSGERDLASAIQNAALRTPSSGTALPARVDTVLQRAMDPDPGQRYDSPTTFSTRLSEVLS</sequence>
<dbReference type="InterPro" id="IPR000719">
    <property type="entry name" value="Prot_kinase_dom"/>
</dbReference>
<dbReference type="GO" id="GO:0004672">
    <property type="term" value="F:protein kinase activity"/>
    <property type="evidence" value="ECO:0007669"/>
    <property type="project" value="InterPro"/>
</dbReference>
<dbReference type="Gene3D" id="1.10.510.10">
    <property type="entry name" value="Transferase(Phosphotransferase) domain 1"/>
    <property type="match status" value="1"/>
</dbReference>
<keyword evidence="4" id="KW-1185">Reference proteome</keyword>
<accession>A0AAE4EV60</accession>
<dbReference type="SUPFAM" id="SSF56112">
    <property type="entry name" value="Protein kinase-like (PK-like)"/>
    <property type="match status" value="1"/>
</dbReference>
<organism evidence="3 4">
    <name type="scientific">Haloarcula terrestris</name>
    <dbReference type="NCBI Taxonomy" id="2950533"/>
    <lineage>
        <taxon>Archaea</taxon>
        <taxon>Methanobacteriati</taxon>
        <taxon>Methanobacteriota</taxon>
        <taxon>Stenosarchaea group</taxon>
        <taxon>Halobacteria</taxon>
        <taxon>Halobacteriales</taxon>
        <taxon>Haloarculaceae</taxon>
        <taxon>Haloarcula</taxon>
    </lineage>
</organism>
<evidence type="ECO:0000259" key="2">
    <source>
        <dbReference type="PROSITE" id="PS50011"/>
    </source>
</evidence>
<feature type="domain" description="Protein kinase" evidence="2">
    <location>
        <begin position="217"/>
        <end position="466"/>
    </location>
</feature>
<feature type="region of interest" description="Disordered" evidence="1">
    <location>
        <begin position="444"/>
        <end position="467"/>
    </location>
</feature>
<dbReference type="InterPro" id="IPR011009">
    <property type="entry name" value="Kinase-like_dom_sf"/>
</dbReference>
<evidence type="ECO:0000256" key="1">
    <source>
        <dbReference type="SAM" id="MobiDB-lite"/>
    </source>
</evidence>
<evidence type="ECO:0000313" key="3">
    <source>
        <dbReference type="EMBL" id="MDS0220079.1"/>
    </source>
</evidence>
<dbReference type="EMBL" id="JAMQOM010000001">
    <property type="protein sequence ID" value="MDS0220079.1"/>
    <property type="molecule type" value="Genomic_DNA"/>
</dbReference>
<dbReference type="Proteomes" id="UP001253439">
    <property type="component" value="Unassembled WGS sequence"/>
</dbReference>
<reference evidence="3 4" key="1">
    <citation type="submission" date="2022-06" db="EMBL/GenBank/DDBJ databases">
        <title>Haloarcula sp. a new haloarchaeum isolate from saline soil.</title>
        <authorList>
            <person name="Strakova D."/>
            <person name="Galisteo C."/>
            <person name="Sanchez-Porro C."/>
            <person name="Ventosa A."/>
        </authorList>
    </citation>
    <scope>NUCLEOTIDE SEQUENCE [LARGE SCALE GENOMIC DNA]</scope>
    <source>
        <strain evidence="3 4">S1AR25-5A</strain>
    </source>
</reference>